<evidence type="ECO:0000256" key="3">
    <source>
        <dbReference type="ARBA" id="ARBA00022692"/>
    </source>
</evidence>
<dbReference type="InterPro" id="IPR002797">
    <property type="entry name" value="Polysacc_synth"/>
</dbReference>
<comment type="subcellular location">
    <subcellularLocation>
        <location evidence="1">Cell membrane</location>
        <topology evidence="1">Multi-pass membrane protein</topology>
    </subcellularLocation>
</comment>
<dbReference type="AlphaFoldDB" id="A0A6N3T5D7"/>
<evidence type="ECO:0000313" key="8">
    <source>
        <dbReference type="EMBL" id="GEN04402.1"/>
    </source>
</evidence>
<feature type="transmembrane region" description="Helical" evidence="6">
    <location>
        <begin position="317"/>
        <end position="342"/>
    </location>
</feature>
<name>A0A6N3T5D7_9PROT</name>
<keyword evidence="9" id="KW-1185">Reference proteome</keyword>
<proteinExistence type="predicted"/>
<keyword evidence="3 6" id="KW-0812">Transmembrane</keyword>
<evidence type="ECO:0000313" key="10">
    <source>
        <dbReference type="Proteomes" id="UP000321104"/>
    </source>
</evidence>
<keyword evidence="2" id="KW-1003">Cell membrane</keyword>
<feature type="transmembrane region" description="Helical" evidence="6">
    <location>
        <begin position="162"/>
        <end position="183"/>
    </location>
</feature>
<accession>A0A6N3T5D7</accession>
<evidence type="ECO:0000313" key="7">
    <source>
        <dbReference type="EMBL" id="GAN63128.1"/>
    </source>
</evidence>
<keyword evidence="5 6" id="KW-0472">Membrane</keyword>
<dbReference type="Proteomes" id="UP000032673">
    <property type="component" value="Unassembled WGS sequence"/>
</dbReference>
<feature type="transmembrane region" description="Helical" evidence="6">
    <location>
        <begin position="412"/>
        <end position="434"/>
    </location>
</feature>
<dbReference type="PANTHER" id="PTHR30250">
    <property type="entry name" value="PST FAMILY PREDICTED COLANIC ACID TRANSPORTER"/>
    <property type="match status" value="1"/>
</dbReference>
<evidence type="ECO:0000256" key="6">
    <source>
        <dbReference type="SAM" id="Phobius"/>
    </source>
</evidence>
<dbReference type="GO" id="GO:0005886">
    <property type="term" value="C:plasma membrane"/>
    <property type="evidence" value="ECO:0007669"/>
    <property type="project" value="UniProtKB-SubCell"/>
</dbReference>
<protein>
    <submittedName>
        <fullName evidence="8">Teichoic acid transporter</fullName>
    </submittedName>
</protein>
<feature type="transmembrane region" description="Helical" evidence="6">
    <location>
        <begin position="21"/>
        <end position="39"/>
    </location>
</feature>
<comment type="caution">
    <text evidence="8">The sequence shown here is derived from an EMBL/GenBank/DDBJ whole genome shotgun (WGS) entry which is preliminary data.</text>
</comment>
<reference evidence="7 9" key="1">
    <citation type="submission" date="2012-11" db="EMBL/GenBank/DDBJ databases">
        <title>Whole genome sequence of Acetobacter indonesiensis 5H-1.</title>
        <authorList>
            <person name="Azuma Y."/>
            <person name="Higashiura N."/>
            <person name="Hirakawa H."/>
            <person name="Matsushita K."/>
        </authorList>
    </citation>
    <scope>NUCLEOTIDE SEQUENCE [LARGE SCALE GENOMIC DNA]</scope>
    <source>
        <strain evidence="7 9">5H-1</strain>
    </source>
</reference>
<evidence type="ECO:0000256" key="1">
    <source>
        <dbReference type="ARBA" id="ARBA00004651"/>
    </source>
</evidence>
<evidence type="ECO:0000256" key="5">
    <source>
        <dbReference type="ARBA" id="ARBA00023136"/>
    </source>
</evidence>
<evidence type="ECO:0000313" key="9">
    <source>
        <dbReference type="Proteomes" id="UP000032673"/>
    </source>
</evidence>
<sequence length="447" mass="49037">MVHMASGSHSVFTRILSNTGVLITGRVVNAVCSFVYVAWTAQTLGLDAFGVMILVTTFASLVSDITHLQSWQALLHYGTAPFSQKKYDQFYNILAFCVRADFLSGAVGMICGLGAIMLVGPVFLGWPDSIKPDALLCMLTILFMNTGWSTGMLRLCNRFKLVTFYEFITTCVRTGGCGIGYLLHLGLGYFLFVWCATQLTMFLSCTCAGLYLLRKQTGAFLPMRTLLSPVRNVPGIWKFTLSTSVNQVLESVFQQGGTLVIGAVLGAGEAAVYRVARQISNGLSKPAQMMLPTLYPEFIRFRDKQDWQGMRQVTLKLFGLIAAFSILVFLLTVTVGNSLFSYMLHHSWPGQKTILVLLVSSALLDIGLVPLEPLLTVLGQIAMVLRARITVIAVYFPLLYVLLLQWGVDGAALSSVLASFLMLLVCGIPVFSFLCGRENKKGLSIFK</sequence>
<reference evidence="8 10" key="2">
    <citation type="submission" date="2019-07" db="EMBL/GenBank/DDBJ databases">
        <title>Whole genome shotgun sequence of Acetobacter indonesiensis NBRC 16471.</title>
        <authorList>
            <person name="Hosoyama A."/>
            <person name="Uohara A."/>
            <person name="Ohji S."/>
            <person name="Ichikawa N."/>
        </authorList>
    </citation>
    <scope>NUCLEOTIDE SEQUENCE [LARGE SCALE GENOMIC DNA]</scope>
    <source>
        <strain evidence="8 10">NBRC 16471</strain>
    </source>
</reference>
<gene>
    <name evidence="7" type="ORF">Abin_021_039</name>
    <name evidence="8" type="ORF">AIN02nite_24270</name>
</gene>
<feature type="transmembrane region" description="Helical" evidence="6">
    <location>
        <begin position="387"/>
        <end position="406"/>
    </location>
</feature>
<feature type="transmembrane region" description="Helical" evidence="6">
    <location>
        <begin position="189"/>
        <end position="213"/>
    </location>
</feature>
<organism evidence="8 10">
    <name type="scientific">Acetobacter indonesiensis</name>
    <dbReference type="NCBI Taxonomy" id="104101"/>
    <lineage>
        <taxon>Bacteria</taxon>
        <taxon>Pseudomonadati</taxon>
        <taxon>Pseudomonadota</taxon>
        <taxon>Alphaproteobacteria</taxon>
        <taxon>Acetobacterales</taxon>
        <taxon>Acetobacteraceae</taxon>
        <taxon>Acetobacter</taxon>
    </lineage>
</organism>
<feature type="transmembrane region" description="Helical" evidence="6">
    <location>
        <begin position="354"/>
        <end position="375"/>
    </location>
</feature>
<evidence type="ECO:0000256" key="4">
    <source>
        <dbReference type="ARBA" id="ARBA00022989"/>
    </source>
</evidence>
<dbReference type="EMBL" id="BJXQ01000017">
    <property type="protein sequence ID" value="GEN04402.1"/>
    <property type="molecule type" value="Genomic_DNA"/>
</dbReference>
<dbReference type="InterPro" id="IPR050833">
    <property type="entry name" value="Poly_Biosynth_Transport"/>
</dbReference>
<keyword evidence="4 6" id="KW-1133">Transmembrane helix</keyword>
<evidence type="ECO:0000256" key="2">
    <source>
        <dbReference type="ARBA" id="ARBA00022475"/>
    </source>
</evidence>
<dbReference type="Pfam" id="PF01943">
    <property type="entry name" value="Polysacc_synt"/>
    <property type="match status" value="1"/>
</dbReference>
<feature type="transmembrane region" description="Helical" evidence="6">
    <location>
        <begin position="130"/>
        <end position="150"/>
    </location>
</feature>
<dbReference type="PANTHER" id="PTHR30250:SF31">
    <property type="entry name" value="INNER MEMBRANE PROTEIN YGHQ"/>
    <property type="match status" value="1"/>
</dbReference>
<dbReference type="EMBL" id="BAMW01000021">
    <property type="protein sequence ID" value="GAN63128.1"/>
    <property type="molecule type" value="Genomic_DNA"/>
</dbReference>
<feature type="transmembrane region" description="Helical" evidence="6">
    <location>
        <begin position="102"/>
        <end position="124"/>
    </location>
</feature>
<dbReference type="Proteomes" id="UP000321104">
    <property type="component" value="Unassembled WGS sequence"/>
</dbReference>